<gene>
    <name evidence="4" type="ORF">SAMN05421680_11534</name>
    <name evidence="3" type="ORF">Xmau_02596</name>
</gene>
<keyword evidence="4" id="KW-0808">Transferase</keyword>
<protein>
    <submittedName>
        <fullName evidence="4">(Heptosyl)LPS beta-1,4-glucosyltransferase</fullName>
    </submittedName>
    <submittedName>
        <fullName evidence="3">UDP-glucose--lipooligosaccharide glucosyltransferase</fullName>
    </submittedName>
</protein>
<dbReference type="Proteomes" id="UP000224607">
    <property type="component" value="Unassembled WGS sequence"/>
</dbReference>
<name>A0A1I3TTE3_9GAMM</name>
<reference evidence="3 6" key="3">
    <citation type="journal article" date="2017" name="Nat. Microbiol.">
        <title>Natural product diversity associated with the nematode symbionts Photorhabdus and Xenorhabdus.</title>
        <authorList>
            <person name="Tobias N.J."/>
            <person name="Wolff H."/>
            <person name="Djahanschiri B."/>
            <person name="Grundmann F."/>
            <person name="Kronenwerth M."/>
            <person name="Shi Y.M."/>
            <person name="Simonyi S."/>
            <person name="Grun P."/>
            <person name="Shapiro-Ilan D."/>
            <person name="Pidot S.J."/>
            <person name="Stinear T.P."/>
            <person name="Ebersberger I."/>
            <person name="Bode H.B."/>
        </authorList>
    </citation>
    <scope>NUCLEOTIDE SEQUENCE [LARGE SCALE GENOMIC DNA]</scope>
    <source>
        <strain evidence="3 6">DSM 17908</strain>
    </source>
</reference>
<comment type="similarity">
    <text evidence="1">Belongs to the glycosyltransferase 2 family. WaaE/KdtX subfamily.</text>
</comment>
<dbReference type="PANTHER" id="PTHR43630">
    <property type="entry name" value="POLY-BETA-1,6-N-ACETYL-D-GLUCOSAMINE SYNTHASE"/>
    <property type="match status" value="1"/>
</dbReference>
<dbReference type="Proteomes" id="UP000198919">
    <property type="component" value="Unassembled WGS sequence"/>
</dbReference>
<evidence type="ECO:0000313" key="4">
    <source>
        <dbReference type="EMBL" id="SFJ74544.1"/>
    </source>
</evidence>
<dbReference type="InterPro" id="IPR001173">
    <property type="entry name" value="Glyco_trans_2-like"/>
</dbReference>
<dbReference type="InterPro" id="IPR029044">
    <property type="entry name" value="Nucleotide-diphossugar_trans"/>
</dbReference>
<dbReference type="PANTHER" id="PTHR43630:SF2">
    <property type="entry name" value="GLYCOSYLTRANSFERASE"/>
    <property type="match status" value="1"/>
</dbReference>
<dbReference type="Gene3D" id="3.90.550.10">
    <property type="entry name" value="Spore Coat Polysaccharide Biosynthesis Protein SpsA, Chain A"/>
    <property type="match status" value="1"/>
</dbReference>
<dbReference type="STRING" id="351675.SAMN05421680_11534"/>
<evidence type="ECO:0000313" key="6">
    <source>
        <dbReference type="Proteomes" id="UP000224607"/>
    </source>
</evidence>
<dbReference type="AlphaFoldDB" id="A0A1I3TTE3"/>
<dbReference type="OrthoDB" id="9815923at2"/>
<evidence type="ECO:0000313" key="3">
    <source>
        <dbReference type="EMBL" id="PHM39592.1"/>
    </source>
</evidence>
<dbReference type="EMBL" id="NITY01000009">
    <property type="protein sequence ID" value="PHM39592.1"/>
    <property type="molecule type" value="Genomic_DNA"/>
</dbReference>
<sequence length="273" mass="31405">MNAKKRLSVVMIAKNSADLITDCLLSVNWADEIIVLDSGSTDATCQIAREMGAKVYSNTQWPGFGRQRQLAQSYASGDYVFMIDTDERVTPELRASIEHILAAPDADPDTSNKVYSCARLNLFMGRFMKHSGWYPDRVIRLYRREHYQYNDNHVHESLDTQGATIVALNGDLRHLTCRNLMEFQQKQLNYARDWAKHRYEQGRKTHYFAIISHTLGAFCKTWLLRAGFLDGKQGLILAIVNAQYTFNKYAALWELTQTKSKKNEKKSDLSRHL</sequence>
<reference evidence="5" key="2">
    <citation type="submission" date="2016-10" db="EMBL/GenBank/DDBJ databases">
        <authorList>
            <person name="Varghese N."/>
            <person name="Submissions S."/>
        </authorList>
    </citation>
    <scope>NUCLEOTIDE SEQUENCE [LARGE SCALE GENOMIC DNA]</scope>
    <source>
        <strain evidence="5">DSM 17908</strain>
    </source>
</reference>
<evidence type="ECO:0000313" key="5">
    <source>
        <dbReference type="Proteomes" id="UP000198919"/>
    </source>
</evidence>
<dbReference type="GO" id="GO:0016740">
    <property type="term" value="F:transferase activity"/>
    <property type="evidence" value="ECO:0007669"/>
    <property type="project" value="UniProtKB-KW"/>
</dbReference>
<dbReference type="Pfam" id="PF00535">
    <property type="entry name" value="Glycos_transf_2"/>
    <property type="match status" value="1"/>
</dbReference>
<evidence type="ECO:0000256" key="1">
    <source>
        <dbReference type="ARBA" id="ARBA00038494"/>
    </source>
</evidence>
<keyword evidence="6" id="KW-1185">Reference proteome</keyword>
<accession>A0A1I3TTE3</accession>
<reference evidence="4" key="1">
    <citation type="submission" date="2016-10" db="EMBL/GenBank/DDBJ databases">
        <authorList>
            <person name="de Groot N.N."/>
        </authorList>
    </citation>
    <scope>NUCLEOTIDE SEQUENCE [LARGE SCALE GENOMIC DNA]</scope>
    <source>
        <strain evidence="4">DSM 17908</strain>
    </source>
</reference>
<dbReference type="SUPFAM" id="SSF53448">
    <property type="entry name" value="Nucleotide-diphospho-sugar transferases"/>
    <property type="match status" value="1"/>
</dbReference>
<proteinExistence type="inferred from homology"/>
<dbReference type="EMBL" id="FORG01000015">
    <property type="protein sequence ID" value="SFJ74544.1"/>
    <property type="molecule type" value="Genomic_DNA"/>
</dbReference>
<feature type="domain" description="Glycosyltransferase 2-like" evidence="2">
    <location>
        <begin position="8"/>
        <end position="124"/>
    </location>
</feature>
<organism evidence="4 5">
    <name type="scientific">Xenorhabdus mauleonii</name>
    <dbReference type="NCBI Taxonomy" id="351675"/>
    <lineage>
        <taxon>Bacteria</taxon>
        <taxon>Pseudomonadati</taxon>
        <taxon>Pseudomonadota</taxon>
        <taxon>Gammaproteobacteria</taxon>
        <taxon>Enterobacterales</taxon>
        <taxon>Morganellaceae</taxon>
        <taxon>Xenorhabdus</taxon>
    </lineage>
</organism>
<evidence type="ECO:0000259" key="2">
    <source>
        <dbReference type="Pfam" id="PF00535"/>
    </source>
</evidence>
<dbReference type="RefSeq" id="WP_092512058.1">
    <property type="nucleotide sequence ID" value="NZ_CAWNQB010000089.1"/>
</dbReference>
<dbReference type="CDD" id="cd02511">
    <property type="entry name" value="Beta4Glucosyltransferase"/>
    <property type="match status" value="1"/>
</dbReference>